<evidence type="ECO:0000313" key="1">
    <source>
        <dbReference type="EMBL" id="MBP1967045.1"/>
    </source>
</evidence>
<organism evidence="1 2">
    <name type="scientific">Paenibacillus aceris</name>
    <dbReference type="NCBI Taxonomy" id="869555"/>
    <lineage>
        <taxon>Bacteria</taxon>
        <taxon>Bacillati</taxon>
        <taxon>Bacillota</taxon>
        <taxon>Bacilli</taxon>
        <taxon>Bacillales</taxon>
        <taxon>Paenibacillaceae</taxon>
        <taxon>Paenibacillus</taxon>
    </lineage>
</organism>
<keyword evidence="2" id="KW-1185">Reference proteome</keyword>
<dbReference type="EMBL" id="JAGGKV010000028">
    <property type="protein sequence ID" value="MBP1967045.1"/>
    <property type="molecule type" value="Genomic_DNA"/>
</dbReference>
<dbReference type="Proteomes" id="UP001519344">
    <property type="component" value="Unassembled WGS sequence"/>
</dbReference>
<name>A0ABS4I7Y6_9BACL</name>
<protein>
    <recommendedName>
        <fullName evidence="3">Nucleotidyltransferase family protein</fullName>
    </recommendedName>
</protein>
<reference evidence="1 2" key="1">
    <citation type="submission" date="2021-03" db="EMBL/GenBank/DDBJ databases">
        <title>Genomic Encyclopedia of Type Strains, Phase IV (KMG-IV): sequencing the most valuable type-strain genomes for metagenomic binning, comparative biology and taxonomic classification.</title>
        <authorList>
            <person name="Goeker M."/>
        </authorList>
    </citation>
    <scope>NUCLEOTIDE SEQUENCE [LARGE SCALE GENOMIC DNA]</scope>
    <source>
        <strain evidence="1 2">DSM 24950</strain>
    </source>
</reference>
<accession>A0ABS4I7Y6</accession>
<gene>
    <name evidence="1" type="ORF">J2Z65_006309</name>
</gene>
<comment type="caution">
    <text evidence="1">The sequence shown here is derived from an EMBL/GenBank/DDBJ whole genome shotgun (WGS) entry which is preliminary data.</text>
</comment>
<evidence type="ECO:0008006" key="3">
    <source>
        <dbReference type="Google" id="ProtNLM"/>
    </source>
</evidence>
<dbReference type="InterPro" id="IPR039498">
    <property type="entry name" value="NTP_transf_5"/>
</dbReference>
<evidence type="ECO:0000313" key="2">
    <source>
        <dbReference type="Proteomes" id="UP001519344"/>
    </source>
</evidence>
<sequence length="347" mass="41458">MIIPLIQALYDPRNPLPQGMEFFEKALEDEKFSEISSQIYWLLKQRGQLERTPSFFQERLREKYEDSLCKNLFIRNQMNKVLDKLEEAGIQTVPLKGTLFAEKYFGHLGARCTSDIDLLVHPFELESAIHCVKSLGYTVEQERIPSHFHWSFSKEIPDSPIPLTIELHWDLLREKTSDLKMDEFWDQATPLGYYRYIKELSDYHTFYMICLHGWKHKLSSLKYFLDIIQMIHMLQDDLNYTLLLNDTAAHRTRRRIARTLAIVYAYFPYLADTKELPSEWKVPQLWDYYSLRANKRSFKGYMQWTFHQIFDFDTVKHSLAALLDFSYRLLNRMFSGKIKKMKETVDR</sequence>
<dbReference type="Pfam" id="PF14907">
    <property type="entry name" value="NTP_transf_5"/>
    <property type="match status" value="1"/>
</dbReference>
<proteinExistence type="predicted"/>
<dbReference type="RefSeq" id="WP_167052022.1">
    <property type="nucleotide sequence ID" value="NZ_JAAOZR010000001.1"/>
</dbReference>